<dbReference type="PANTHER" id="PTHR43003">
    <property type="entry name" value="DNA-3-METHYLADENINE GLYCOSYLASE"/>
    <property type="match status" value="1"/>
</dbReference>
<evidence type="ECO:0000313" key="7">
    <source>
        <dbReference type="Proteomes" id="UP000023703"/>
    </source>
</evidence>
<organism evidence="6 7">
    <name type="scientific">Corynebacterium glyciniphilum AJ 3170</name>
    <dbReference type="NCBI Taxonomy" id="1404245"/>
    <lineage>
        <taxon>Bacteria</taxon>
        <taxon>Bacillati</taxon>
        <taxon>Actinomycetota</taxon>
        <taxon>Actinomycetes</taxon>
        <taxon>Mycobacteriales</taxon>
        <taxon>Corynebacteriaceae</taxon>
        <taxon>Corynebacterium</taxon>
    </lineage>
</organism>
<dbReference type="GO" id="GO:0032993">
    <property type="term" value="C:protein-DNA complex"/>
    <property type="evidence" value="ECO:0007669"/>
    <property type="project" value="TreeGrafter"/>
</dbReference>
<dbReference type="eggNOG" id="COG0122">
    <property type="taxonomic scope" value="Bacteria"/>
</dbReference>
<evidence type="ECO:0000256" key="1">
    <source>
        <dbReference type="ARBA" id="ARBA00000086"/>
    </source>
</evidence>
<dbReference type="OrthoDB" id="9811249at2"/>
<dbReference type="GO" id="GO:0008725">
    <property type="term" value="F:DNA-3-methyladenine glycosylase activity"/>
    <property type="evidence" value="ECO:0007669"/>
    <property type="project" value="TreeGrafter"/>
</dbReference>
<keyword evidence="4" id="KW-0234">DNA repair</keyword>
<dbReference type="GO" id="GO:0043916">
    <property type="term" value="F:DNA-7-methylguanine glycosylase activity"/>
    <property type="evidence" value="ECO:0007669"/>
    <property type="project" value="TreeGrafter"/>
</dbReference>
<dbReference type="InterPro" id="IPR011257">
    <property type="entry name" value="DNA_glycosylase"/>
</dbReference>
<dbReference type="RefSeq" id="WP_038547264.1">
    <property type="nucleotide sequence ID" value="NZ_CP006842.1"/>
</dbReference>
<dbReference type="GO" id="GO:0032131">
    <property type="term" value="F:alkylated DNA binding"/>
    <property type="evidence" value="ECO:0007669"/>
    <property type="project" value="TreeGrafter"/>
</dbReference>
<dbReference type="GO" id="GO:0005737">
    <property type="term" value="C:cytoplasm"/>
    <property type="evidence" value="ECO:0007669"/>
    <property type="project" value="TreeGrafter"/>
</dbReference>
<protein>
    <recommendedName>
        <fullName evidence="2">DNA-3-methyladenine glycosylase II</fullName>
        <ecNumber evidence="2">3.2.2.21</ecNumber>
    </recommendedName>
</protein>
<dbReference type="InterPro" id="IPR003265">
    <property type="entry name" value="HhH-GPD_domain"/>
</dbReference>
<gene>
    <name evidence="6" type="ORF">CGLY_05770</name>
</gene>
<dbReference type="GO" id="GO:0006307">
    <property type="term" value="P:DNA alkylation repair"/>
    <property type="evidence" value="ECO:0007669"/>
    <property type="project" value="TreeGrafter"/>
</dbReference>
<dbReference type="SUPFAM" id="SSF48150">
    <property type="entry name" value="DNA-glycosylase"/>
    <property type="match status" value="1"/>
</dbReference>
<dbReference type="Gene3D" id="1.10.1670.10">
    <property type="entry name" value="Helix-hairpin-Helix base-excision DNA repair enzymes (C-terminal)"/>
    <property type="match status" value="1"/>
</dbReference>
<sequence length="298" mass="33013">MTDSELTRTMTPLFASPVSLDTFRRHGDDMIDRWDGRRFTRAVDAGDGVEAVQIDVGSEPGPTTWTVTAGGYPSDIEDVVHRQFIVGDAPGEGWVDTCPEVAGKVPREIIDSAAVVRSTSLFQSVVRCVTAQQINLEFASVLRQRLATRLGIYHSVRDTGAYWLDIDRALSTSVDELRDMQLSGMKARFILATARAIADGVLDSQTLTALDDVELRSRLTSIPGIGRWTADWVMIRWFDRPLVAAGDLGVRKAIRWLHDLAEMPSERTVRELTAHWGEHAAVIQAAVMEAFNRHNARG</sequence>
<reference evidence="6 7" key="1">
    <citation type="journal article" date="2015" name="Int. J. Syst. Evol. Microbiol.">
        <title>Revisiting Corynebacterium glyciniphilum (ex Kubota et al., 1972) sp. nov., nom. rev., isolated from putrefied banana.</title>
        <authorList>
            <person name="Al-Dilaimi A."/>
            <person name="Bednarz H."/>
            <person name="Lomker A."/>
            <person name="Niehaus K."/>
            <person name="Kalinowski J."/>
            <person name="Ruckert C."/>
        </authorList>
    </citation>
    <scope>NUCLEOTIDE SEQUENCE [LARGE SCALE GENOMIC DNA]</scope>
    <source>
        <strain evidence="6">AJ 3170</strain>
    </source>
</reference>
<evidence type="ECO:0000256" key="4">
    <source>
        <dbReference type="ARBA" id="ARBA00023204"/>
    </source>
</evidence>
<name>X5DSF8_9CORY</name>
<keyword evidence="7" id="KW-1185">Reference proteome</keyword>
<dbReference type="EMBL" id="CP006842">
    <property type="protein sequence ID" value="AHW63602.1"/>
    <property type="molecule type" value="Genomic_DNA"/>
</dbReference>
<dbReference type="CDD" id="cd00056">
    <property type="entry name" value="ENDO3c"/>
    <property type="match status" value="1"/>
</dbReference>
<dbReference type="Gene3D" id="1.10.340.30">
    <property type="entry name" value="Hypothetical protein, domain 2"/>
    <property type="match status" value="1"/>
</dbReference>
<dbReference type="GO" id="GO:0006285">
    <property type="term" value="P:base-excision repair, AP site formation"/>
    <property type="evidence" value="ECO:0007669"/>
    <property type="project" value="TreeGrafter"/>
</dbReference>
<dbReference type="STRING" id="1404245.CGLY_05770"/>
<keyword evidence="3" id="KW-0227">DNA damage</keyword>
<dbReference type="Pfam" id="PF00730">
    <property type="entry name" value="HhH-GPD"/>
    <property type="match status" value="1"/>
</dbReference>
<dbReference type="EC" id="3.2.2.21" evidence="2"/>
<dbReference type="InterPro" id="IPR023170">
    <property type="entry name" value="HhH_base_excis_C"/>
</dbReference>
<dbReference type="AlphaFoldDB" id="X5DSF8"/>
<comment type="catalytic activity">
    <reaction evidence="1">
        <text>Hydrolysis of alkylated DNA, releasing 3-methyladenine, 3-methylguanine, 7-methylguanine and 7-methyladenine.</text>
        <dbReference type="EC" id="3.2.2.21"/>
    </reaction>
</comment>
<evidence type="ECO:0000256" key="3">
    <source>
        <dbReference type="ARBA" id="ARBA00022763"/>
    </source>
</evidence>
<evidence type="ECO:0000259" key="5">
    <source>
        <dbReference type="SMART" id="SM00478"/>
    </source>
</evidence>
<dbReference type="InterPro" id="IPR051912">
    <property type="entry name" value="Alkylbase_DNA_Glycosylase/TA"/>
</dbReference>
<evidence type="ECO:0000256" key="2">
    <source>
        <dbReference type="ARBA" id="ARBA00012000"/>
    </source>
</evidence>
<dbReference type="HOGENOM" id="CLU_000445_72_3_11"/>
<accession>X5DSF8</accession>
<dbReference type="PANTHER" id="PTHR43003:SF5">
    <property type="entry name" value="DNA-3-METHYLADENINE GLYCOSYLASE"/>
    <property type="match status" value="1"/>
</dbReference>
<dbReference type="SMART" id="SM00478">
    <property type="entry name" value="ENDO3c"/>
    <property type="match status" value="1"/>
</dbReference>
<feature type="domain" description="HhH-GPD" evidence="5">
    <location>
        <begin position="130"/>
        <end position="288"/>
    </location>
</feature>
<dbReference type="KEGG" id="cgy:CGLY_05770"/>
<evidence type="ECO:0000313" key="6">
    <source>
        <dbReference type="EMBL" id="AHW63602.1"/>
    </source>
</evidence>
<dbReference type="Proteomes" id="UP000023703">
    <property type="component" value="Chromosome"/>
</dbReference>
<proteinExistence type="predicted"/>